<evidence type="ECO:0000313" key="3">
    <source>
        <dbReference type="Proteomes" id="UP001181622"/>
    </source>
</evidence>
<dbReference type="Pfam" id="PF06676">
    <property type="entry name" value="DUF1178"/>
    <property type="match status" value="1"/>
</dbReference>
<reference evidence="2" key="1">
    <citation type="submission" date="2020-10" db="EMBL/GenBank/DDBJ databases">
        <authorList>
            <person name="Abbas A."/>
            <person name="Razzaq R."/>
            <person name="Waqas M."/>
            <person name="Abbas N."/>
            <person name="Nielsen T.K."/>
            <person name="Hansen L.H."/>
            <person name="Hussain S."/>
            <person name="Shahid M."/>
        </authorList>
    </citation>
    <scope>NUCLEOTIDE SEQUENCE</scope>
    <source>
        <strain evidence="2">S14</strain>
    </source>
</reference>
<keyword evidence="3" id="KW-1185">Reference proteome</keyword>
<dbReference type="Proteomes" id="UP001181622">
    <property type="component" value="Unassembled WGS sequence"/>
</dbReference>
<evidence type="ECO:0000256" key="1">
    <source>
        <dbReference type="SAM" id="MobiDB-lite"/>
    </source>
</evidence>
<feature type="compositionally biased region" description="Polar residues" evidence="1">
    <location>
        <begin position="54"/>
        <end position="64"/>
    </location>
</feature>
<proteinExistence type="predicted"/>
<accession>A0ABU1DGP9</accession>
<sequence>MIRYGLACEAGHVFDGWFRSSSDFDDQSARLLLTCPACGSSKIEKTLMAPALSQRGQEPASAQQPGADANVALVDDGRSKIRGMLRELRAELTKNSEDVGERFPEVARRMHAREIEQKTVHGRASAEEAKALIEEGVAVQPLPTFPDDLN</sequence>
<dbReference type="PIRSF" id="PIRSF032131">
    <property type="entry name" value="UCP032131"/>
    <property type="match status" value="1"/>
</dbReference>
<dbReference type="EMBL" id="JADBEO010000023">
    <property type="protein sequence ID" value="MDR4307308.1"/>
    <property type="molecule type" value="Genomic_DNA"/>
</dbReference>
<evidence type="ECO:0000313" key="2">
    <source>
        <dbReference type="EMBL" id="MDR4307308.1"/>
    </source>
</evidence>
<organism evidence="2 3">
    <name type="scientific">Chelatococcus sambhunathii</name>
    <dbReference type="NCBI Taxonomy" id="363953"/>
    <lineage>
        <taxon>Bacteria</taxon>
        <taxon>Pseudomonadati</taxon>
        <taxon>Pseudomonadota</taxon>
        <taxon>Alphaproteobacteria</taxon>
        <taxon>Hyphomicrobiales</taxon>
        <taxon>Chelatococcaceae</taxon>
        <taxon>Chelatococcus</taxon>
    </lineage>
</organism>
<dbReference type="RefSeq" id="WP_309392050.1">
    <property type="nucleotide sequence ID" value="NZ_JADBEO010000023.1"/>
</dbReference>
<protein>
    <submittedName>
        <fullName evidence="2">DUF1178 family protein</fullName>
    </submittedName>
</protein>
<gene>
    <name evidence="2" type="ORF">IHQ68_11840</name>
</gene>
<dbReference type="InterPro" id="IPR009562">
    <property type="entry name" value="DUF1178"/>
</dbReference>
<name>A0ABU1DGP9_9HYPH</name>
<comment type="caution">
    <text evidence="2">The sequence shown here is derived from an EMBL/GenBank/DDBJ whole genome shotgun (WGS) entry which is preliminary data.</text>
</comment>
<feature type="region of interest" description="Disordered" evidence="1">
    <location>
        <begin position="51"/>
        <end position="73"/>
    </location>
</feature>